<name>A0A858SVH1_9RHOB</name>
<dbReference type="Gene3D" id="2.170.16.10">
    <property type="entry name" value="Hedgehog/Intein (Hint) domain"/>
    <property type="match status" value="1"/>
</dbReference>
<organism evidence="2 3">
    <name type="scientific">Roseobacter ponti</name>
    <dbReference type="NCBI Taxonomy" id="1891787"/>
    <lineage>
        <taxon>Bacteria</taxon>
        <taxon>Pseudomonadati</taxon>
        <taxon>Pseudomonadota</taxon>
        <taxon>Alphaproteobacteria</taxon>
        <taxon>Rhodobacterales</taxon>
        <taxon>Roseobacteraceae</taxon>
        <taxon>Roseobacter</taxon>
    </lineage>
</organism>
<dbReference type="RefSeq" id="WP_169640092.1">
    <property type="nucleotide sequence ID" value="NZ_CP048788.1"/>
</dbReference>
<keyword evidence="3" id="KW-1185">Reference proteome</keyword>
<dbReference type="SUPFAM" id="SSF51294">
    <property type="entry name" value="Hedgehog/intein (Hint) domain"/>
    <property type="match status" value="1"/>
</dbReference>
<dbReference type="Proteomes" id="UP000503308">
    <property type="component" value="Chromosome"/>
</dbReference>
<protein>
    <recommendedName>
        <fullName evidence="1">Hedgehog/Intein (Hint) domain-containing protein</fullName>
    </recommendedName>
</protein>
<dbReference type="Pfam" id="PF13403">
    <property type="entry name" value="Hint_2"/>
    <property type="match status" value="1"/>
</dbReference>
<dbReference type="InterPro" id="IPR036844">
    <property type="entry name" value="Hint_dom_sf"/>
</dbReference>
<feature type="domain" description="Hedgehog/Intein (Hint)" evidence="1">
    <location>
        <begin position="139"/>
        <end position="265"/>
    </location>
</feature>
<reference evidence="2 3" key="1">
    <citation type="submission" date="2020-02" db="EMBL/GenBank/DDBJ databases">
        <title>Genome sequence of Roseobacter ponti.</title>
        <authorList>
            <person name="Hollensteiner J."/>
            <person name="Schneider D."/>
            <person name="Poehlein A."/>
            <person name="Daniel R."/>
        </authorList>
    </citation>
    <scope>NUCLEOTIDE SEQUENCE [LARGE SCALE GENOMIC DNA]</scope>
    <source>
        <strain evidence="2 3">DSM 106830</strain>
    </source>
</reference>
<accession>A0A858SVH1</accession>
<evidence type="ECO:0000259" key="1">
    <source>
        <dbReference type="Pfam" id="PF13403"/>
    </source>
</evidence>
<dbReference type="KEGG" id="rpon:G3256_06740"/>
<gene>
    <name evidence="2" type="ORF">G3256_06740</name>
</gene>
<dbReference type="AlphaFoldDB" id="A0A858SVH1"/>
<evidence type="ECO:0000313" key="2">
    <source>
        <dbReference type="EMBL" id="QJF50876.1"/>
    </source>
</evidence>
<sequence length="271" mass="28038">MGQTYDIDVLDGADFIAVAGVNEGDALGAVADLLPDDCYALTLGATARSIGLAGTAPDHLQIIRGEGYGMRLRTSGAVTLMTSTNDLCELIVLTGADVAGTTRATLFTASSPLAAGVTWRIVAVNRTASLAPFLTTRTPSFAAGTRVIMATGRLCAVENLRAGDRILTRDSGPQTVRHISHRVSPATGRDTAVRIAPGVLNNPRPLTLSAANRLVLNGGGETVSAGTLVDGKTVTAHHGGYVEYLTLHFDDDETVYAEGVSAATYPCRGAA</sequence>
<dbReference type="EMBL" id="CP048788">
    <property type="protein sequence ID" value="QJF50876.1"/>
    <property type="molecule type" value="Genomic_DNA"/>
</dbReference>
<evidence type="ECO:0000313" key="3">
    <source>
        <dbReference type="Proteomes" id="UP000503308"/>
    </source>
</evidence>
<proteinExistence type="predicted"/>
<dbReference type="InterPro" id="IPR028992">
    <property type="entry name" value="Hedgehog/Intein_dom"/>
</dbReference>